<dbReference type="Gene3D" id="3.40.850.10">
    <property type="entry name" value="Kinesin motor domain"/>
    <property type="match status" value="1"/>
</dbReference>
<reference evidence="3 4" key="1">
    <citation type="submission" date="2024-02" db="EMBL/GenBank/DDBJ databases">
        <authorList>
            <person name="Chen Y."/>
            <person name="Shah S."/>
            <person name="Dougan E. K."/>
            <person name="Thang M."/>
            <person name="Chan C."/>
        </authorList>
    </citation>
    <scope>NUCLEOTIDE SEQUENCE [LARGE SCALE GENOMIC DNA]</scope>
</reference>
<dbReference type="SUPFAM" id="SSF48452">
    <property type="entry name" value="TPR-like"/>
    <property type="match status" value="2"/>
</dbReference>
<comment type="caution">
    <text evidence="3">The sequence shown here is derived from an EMBL/GenBank/DDBJ whole genome shotgun (WGS) entry which is preliminary data.</text>
</comment>
<dbReference type="Gene3D" id="1.25.40.10">
    <property type="entry name" value="Tetratricopeptide repeat domain"/>
    <property type="match status" value="2"/>
</dbReference>
<protein>
    <submittedName>
        <fullName evidence="3">Nephrocystin-3</fullName>
    </submittedName>
</protein>
<keyword evidence="4" id="KW-1185">Reference proteome</keyword>
<keyword evidence="1" id="KW-0505">Motor protein</keyword>
<evidence type="ECO:0000313" key="4">
    <source>
        <dbReference type="Proteomes" id="UP001642464"/>
    </source>
</evidence>
<dbReference type="Pfam" id="PF13424">
    <property type="entry name" value="TPR_12"/>
    <property type="match status" value="2"/>
</dbReference>
<keyword evidence="1" id="KW-0067">ATP-binding</keyword>
<dbReference type="InterPro" id="IPR053137">
    <property type="entry name" value="NLR-like"/>
</dbReference>
<feature type="domain" description="Kinesin motor" evidence="2">
    <location>
        <begin position="9"/>
        <end position="180"/>
    </location>
</feature>
<dbReference type="Proteomes" id="UP001642464">
    <property type="component" value="Unassembled WGS sequence"/>
</dbReference>
<name>A0ABP0REC5_9DINO</name>
<gene>
    <name evidence="3" type="ORF">SCF082_LOCUS46353</name>
</gene>
<dbReference type="SMART" id="SM00129">
    <property type="entry name" value="KISc"/>
    <property type="match status" value="1"/>
</dbReference>
<dbReference type="SMART" id="SM00028">
    <property type="entry name" value="TPR"/>
    <property type="match status" value="5"/>
</dbReference>
<dbReference type="InterPro" id="IPR036961">
    <property type="entry name" value="Kinesin_motor_dom_sf"/>
</dbReference>
<dbReference type="EMBL" id="CAXAMM010041351">
    <property type="protein sequence ID" value="CAK9098927.1"/>
    <property type="molecule type" value="Genomic_DNA"/>
</dbReference>
<dbReference type="PANTHER" id="PTHR46082:SF6">
    <property type="entry name" value="AAA+ ATPASE DOMAIN-CONTAINING PROTEIN-RELATED"/>
    <property type="match status" value="1"/>
</dbReference>
<dbReference type="PRINTS" id="PR00381">
    <property type="entry name" value="KINESINLIGHT"/>
</dbReference>
<sequence length="752" mass="84122">MADDDSACTVCVAVRMRPLSQKELREGGETCVEVTSKDAQVVLEREGYQEKKFHFDHAFGSDSTQVQVFRSLGIQLLDKAFEGYNATIFAYGQTGSGKTHTMMSDRNTGEDRGLIPRISEALFERIIRLSSPNRKFLVCCSFLEIYNEIVYDLLVPRGRATPASGLEIREAKGMGVYVKDRPYVVAPAPIDANAQLRETAPQQAEPASTVAAAEHAQLREAAVPVEPATALLESGKATTTDLREYFEKHYREGGEFLHPDYEKTPDATLHTWLHKPTDIQIWQDAIDLTSGTGGQVVFHYTSEVGFHNITHPSKEASEIWASLNTEGPNANAWWGKGVYTVPWSPDQWRDRDKLLDNNFRNMMRRDHKDPIRGPEYVKREYPKRAAFCVPILVDGSNAFDVSKKATPEMEAAGKEPGRNLAGKLLNEPGMPPRCCIVVRVSGEDGAVQHARGRLLVALRSRAARAEGEAGREAKWRLGEVLRGRGCYEEASPILRELQEFYETTHAPESRWALASANNLALCLEQMGKYTEAEELYRRATQAMERALGPDHPDTLKCINNLANVLLQMGQYTDAEKLYRRVMQAMERVLGPDRPYTLKSINNLANVLLQMGKYTEAEELQRRALEGNQRTLGPDHPDTLASVNNLACVLEKMAKYDEAEVLSRQSVEVCERALGPEHPATLLFLETLADILSGMEKSRDAEVLYRRVCDAYERTLGPQHPNTLRSLKSLAGLLEGEGRHSDALELCRRMDCA</sequence>
<dbReference type="PROSITE" id="PS50067">
    <property type="entry name" value="KINESIN_MOTOR_2"/>
    <property type="match status" value="1"/>
</dbReference>
<dbReference type="InterPro" id="IPR011990">
    <property type="entry name" value="TPR-like_helical_dom_sf"/>
</dbReference>
<dbReference type="PANTHER" id="PTHR46082">
    <property type="entry name" value="ATP/GTP-BINDING PROTEIN-RELATED"/>
    <property type="match status" value="1"/>
</dbReference>
<comment type="similarity">
    <text evidence="1">Belongs to the TRAFAC class myosin-kinesin ATPase superfamily. Kinesin family.</text>
</comment>
<dbReference type="Pfam" id="PF00225">
    <property type="entry name" value="Kinesin"/>
    <property type="match status" value="1"/>
</dbReference>
<evidence type="ECO:0000256" key="1">
    <source>
        <dbReference type="PROSITE-ProRule" id="PRU00283"/>
    </source>
</evidence>
<dbReference type="InterPro" id="IPR001752">
    <property type="entry name" value="Kinesin_motor_dom"/>
</dbReference>
<evidence type="ECO:0000313" key="3">
    <source>
        <dbReference type="EMBL" id="CAK9098927.1"/>
    </source>
</evidence>
<organism evidence="3 4">
    <name type="scientific">Durusdinium trenchii</name>
    <dbReference type="NCBI Taxonomy" id="1381693"/>
    <lineage>
        <taxon>Eukaryota</taxon>
        <taxon>Sar</taxon>
        <taxon>Alveolata</taxon>
        <taxon>Dinophyceae</taxon>
        <taxon>Suessiales</taxon>
        <taxon>Symbiodiniaceae</taxon>
        <taxon>Durusdinium</taxon>
    </lineage>
</organism>
<dbReference type="InterPro" id="IPR019734">
    <property type="entry name" value="TPR_rpt"/>
</dbReference>
<accession>A0ABP0REC5</accession>
<feature type="binding site" evidence="1">
    <location>
        <begin position="92"/>
        <end position="99"/>
    </location>
    <ligand>
        <name>ATP</name>
        <dbReference type="ChEBI" id="CHEBI:30616"/>
    </ligand>
</feature>
<evidence type="ECO:0000259" key="2">
    <source>
        <dbReference type="PROSITE" id="PS50067"/>
    </source>
</evidence>
<dbReference type="SUPFAM" id="SSF52540">
    <property type="entry name" value="P-loop containing nucleoside triphosphate hydrolases"/>
    <property type="match status" value="1"/>
</dbReference>
<proteinExistence type="inferred from homology"/>
<dbReference type="InterPro" id="IPR027417">
    <property type="entry name" value="P-loop_NTPase"/>
</dbReference>
<keyword evidence="1" id="KW-0547">Nucleotide-binding</keyword>
<dbReference type="Pfam" id="PF13374">
    <property type="entry name" value="TPR_10"/>
    <property type="match status" value="1"/>
</dbReference>